<proteinExistence type="predicted"/>
<comment type="caution">
    <text evidence="1">The sequence shown here is derived from an EMBL/GenBank/DDBJ whole genome shotgun (WGS) entry which is preliminary data.</text>
</comment>
<accession>A0A6A9QIT6</accession>
<dbReference type="AlphaFoldDB" id="A0A6A9QIT6"/>
<sequence length="63" mass="7224">MSELIVILNKKGDILDFYPKVSNISEVLNVKPEEVYDDGELIRLRIVTHTDEDKDNSLILHSV</sequence>
<dbReference type="EMBL" id="WGGD01000005">
    <property type="protein sequence ID" value="MUN28049.1"/>
    <property type="molecule type" value="Genomic_DNA"/>
</dbReference>
<protein>
    <submittedName>
        <fullName evidence="1">Uncharacterized protein</fullName>
    </submittedName>
</protein>
<organism evidence="1 2">
    <name type="scientific">Sulfuracidifex metallicus DSM 6482 = JCM 9184</name>
    <dbReference type="NCBI Taxonomy" id="523847"/>
    <lineage>
        <taxon>Archaea</taxon>
        <taxon>Thermoproteota</taxon>
        <taxon>Thermoprotei</taxon>
        <taxon>Sulfolobales</taxon>
        <taxon>Sulfolobaceae</taxon>
        <taxon>Sulfuracidifex</taxon>
    </lineage>
</organism>
<dbReference type="Proteomes" id="UP000470772">
    <property type="component" value="Unassembled WGS sequence"/>
</dbReference>
<gene>
    <name evidence="1" type="ORF">GC250_00875</name>
</gene>
<keyword evidence="2" id="KW-1185">Reference proteome</keyword>
<name>A0A6A9QIT6_SULME</name>
<reference evidence="1 2" key="1">
    <citation type="submission" date="2019-10" db="EMBL/GenBank/DDBJ databases">
        <title>Sequencing and Assembly of Multiple Reported Metal-Biooxidizing Members of the Extremely Thermoacidophilic Archaeal Family Sulfolobaceae.</title>
        <authorList>
            <person name="Counts J.A."/>
            <person name="Kelly R.M."/>
        </authorList>
    </citation>
    <scope>NUCLEOTIDE SEQUENCE [LARGE SCALE GENOMIC DNA]</scope>
    <source>
        <strain evidence="1 2">DSM 6482</strain>
    </source>
</reference>
<evidence type="ECO:0000313" key="2">
    <source>
        <dbReference type="Proteomes" id="UP000470772"/>
    </source>
</evidence>
<evidence type="ECO:0000313" key="1">
    <source>
        <dbReference type="EMBL" id="MUN28049.1"/>
    </source>
</evidence>
<dbReference type="OrthoDB" id="39123at2157"/>
<dbReference type="RefSeq" id="WP_054837769.1">
    <property type="nucleotide sequence ID" value="NZ_BBBY01000002.1"/>
</dbReference>